<dbReference type="CDD" id="cd18186">
    <property type="entry name" value="BTB_POZ_ZBTB_KLHL-like"/>
    <property type="match status" value="1"/>
</dbReference>
<dbReference type="Gene3D" id="3.30.710.10">
    <property type="entry name" value="Potassium Channel Kv1.1, Chain A"/>
    <property type="match status" value="2"/>
</dbReference>
<proteinExistence type="predicted"/>
<evidence type="ECO:0000259" key="1">
    <source>
        <dbReference type="PROSITE" id="PS50097"/>
    </source>
</evidence>
<dbReference type="Pfam" id="PF00651">
    <property type="entry name" value="BTB"/>
    <property type="match status" value="2"/>
</dbReference>
<gene>
    <name evidence="2" type="ORF">HICCMSTLAB_LOCUS1349</name>
</gene>
<dbReference type="InterPro" id="IPR000210">
    <property type="entry name" value="BTB/POZ_dom"/>
</dbReference>
<dbReference type="OrthoDB" id="7624723at2759"/>
<evidence type="ECO:0000313" key="3">
    <source>
        <dbReference type="Proteomes" id="UP000786811"/>
    </source>
</evidence>
<dbReference type="AlphaFoldDB" id="A0A8J2EJT1"/>
<reference evidence="2" key="1">
    <citation type="submission" date="2021-04" db="EMBL/GenBank/DDBJ databases">
        <authorList>
            <person name="Chebbi M.A.C M."/>
        </authorList>
    </citation>
    <scope>NUCLEOTIDE SEQUENCE</scope>
</reference>
<feature type="domain" description="BTB" evidence="1">
    <location>
        <begin position="453"/>
        <end position="520"/>
    </location>
</feature>
<comment type="caution">
    <text evidence="2">The sequence shown here is derived from an EMBL/GenBank/DDBJ whole genome shotgun (WGS) entry which is preliminary data.</text>
</comment>
<dbReference type="PROSITE" id="PS50097">
    <property type="entry name" value="BTB"/>
    <property type="match status" value="2"/>
</dbReference>
<keyword evidence="3" id="KW-1185">Reference proteome</keyword>
<protein>
    <submittedName>
        <fullName evidence="2">Similar to spopl: Speckle-type POZ protein-like (Xenopus laevis)</fullName>
    </submittedName>
</protein>
<organism evidence="2 3">
    <name type="scientific">Cotesia congregata</name>
    <name type="common">Parasitoid wasp</name>
    <name type="synonym">Apanteles congregatus</name>
    <dbReference type="NCBI Taxonomy" id="51543"/>
    <lineage>
        <taxon>Eukaryota</taxon>
        <taxon>Metazoa</taxon>
        <taxon>Ecdysozoa</taxon>
        <taxon>Arthropoda</taxon>
        <taxon>Hexapoda</taxon>
        <taxon>Insecta</taxon>
        <taxon>Pterygota</taxon>
        <taxon>Neoptera</taxon>
        <taxon>Endopterygota</taxon>
        <taxon>Hymenoptera</taxon>
        <taxon>Apocrita</taxon>
        <taxon>Ichneumonoidea</taxon>
        <taxon>Braconidae</taxon>
        <taxon>Microgastrinae</taxon>
        <taxon>Cotesia</taxon>
    </lineage>
</organism>
<accession>A0A8J2EJT1</accession>
<dbReference type="PANTHER" id="PTHR24413">
    <property type="entry name" value="SPECKLE-TYPE POZ PROTEIN"/>
    <property type="match status" value="1"/>
</dbReference>
<feature type="domain" description="BTB" evidence="1">
    <location>
        <begin position="170"/>
        <end position="237"/>
    </location>
</feature>
<dbReference type="SUPFAM" id="SSF54695">
    <property type="entry name" value="POZ domain"/>
    <property type="match status" value="2"/>
</dbReference>
<sequence>MSSKKYFEFIKKKKVNKMGLMTKKGTNKYEFTDNLSFYLKSEWSKSQFFNSEDIPNYEFNMLARIAGDKQSIDIRVQKSDLRAAVAVVKVQLDRQRPMISCVVDWKRNVDFNNFIFSLAVDEYLKKGCGSSFNKYVTVSCSIFWFGFVEDFYCSYGCRHVENYYKSNEFSDMVIIVDDNKFPAHQNILARQSSIFRDMLTSNLKKSGENSISFPGVDVKIIKEMILFFYQNRLDDAEKDEEMALKLVKFAAMYQIDYLKTACEYLLVKNLKIDNVFDLYSVAKDCNLTTLQQHAITLIKNNIFEMGVIPEKSKDEFALHHKFKLNYQKHKEESITLNTADTIDIPDTEFTFFAQINNHKNLHVKIEKSDQRSAVVIIKVQIGNQKPIICQLADWKKTVNFNNDPIPLTLDVLNGHEYEIPINFSVLWQGYIEDVYHLDVCNRMKNYYDNTEFSDLKLSVEDSEFPAHKNVLAKHSPVFYKMLTSDMKESKENRIYFPDADVGTIKEMLLFFYQHKLDEANKDEEMVIKLFHFSSMYQIDKLKTACEYILITSLKIENVFNRYSFAKNNNSSILQQHALIFIENNAFEMLDVTCEEMKK</sequence>
<dbReference type="InterPro" id="IPR011333">
    <property type="entry name" value="SKP1/BTB/POZ_sf"/>
</dbReference>
<dbReference type="SMART" id="SM00225">
    <property type="entry name" value="BTB"/>
    <property type="match status" value="2"/>
</dbReference>
<evidence type="ECO:0000313" key="2">
    <source>
        <dbReference type="EMBL" id="CAG5075195.1"/>
    </source>
</evidence>
<name>A0A8J2EJT1_COTCN</name>
<dbReference type="EMBL" id="CAJNRD030001116">
    <property type="protein sequence ID" value="CAG5075195.1"/>
    <property type="molecule type" value="Genomic_DNA"/>
</dbReference>
<dbReference type="Proteomes" id="UP000786811">
    <property type="component" value="Unassembled WGS sequence"/>
</dbReference>